<comment type="similarity">
    <text evidence="2">Belongs to the major facilitator superfamily. Monocarboxylate porter (TC 2.A.1.13) family.</text>
</comment>
<evidence type="ECO:0000256" key="1">
    <source>
        <dbReference type="ARBA" id="ARBA00004141"/>
    </source>
</evidence>
<dbReference type="CDD" id="cd17353">
    <property type="entry name" value="MFS_OFA_like"/>
    <property type="match status" value="1"/>
</dbReference>
<dbReference type="STRING" id="61395.A0A1Y1WA12"/>
<evidence type="ECO:0000256" key="2">
    <source>
        <dbReference type="ARBA" id="ARBA00006727"/>
    </source>
</evidence>
<feature type="transmembrane region" description="Helical" evidence="3">
    <location>
        <begin position="189"/>
        <end position="209"/>
    </location>
</feature>
<feature type="transmembrane region" description="Helical" evidence="3">
    <location>
        <begin position="156"/>
        <end position="177"/>
    </location>
</feature>
<evidence type="ECO:0000313" key="4">
    <source>
        <dbReference type="EMBL" id="ORX69984.1"/>
    </source>
</evidence>
<dbReference type="OrthoDB" id="410267at2759"/>
<feature type="transmembrane region" description="Helical" evidence="3">
    <location>
        <begin position="403"/>
        <end position="428"/>
    </location>
</feature>
<gene>
    <name evidence="4" type="ORF">DL89DRAFT_267223</name>
</gene>
<comment type="subcellular location">
    <subcellularLocation>
        <location evidence="1">Membrane</location>
        <topology evidence="1">Multi-pass membrane protein</topology>
    </subcellularLocation>
</comment>
<feature type="transmembrane region" description="Helical" evidence="3">
    <location>
        <begin position="221"/>
        <end position="241"/>
    </location>
</feature>
<organism evidence="4 5">
    <name type="scientific">Linderina pennispora</name>
    <dbReference type="NCBI Taxonomy" id="61395"/>
    <lineage>
        <taxon>Eukaryota</taxon>
        <taxon>Fungi</taxon>
        <taxon>Fungi incertae sedis</taxon>
        <taxon>Zoopagomycota</taxon>
        <taxon>Kickxellomycotina</taxon>
        <taxon>Kickxellomycetes</taxon>
        <taxon>Kickxellales</taxon>
        <taxon>Kickxellaceae</taxon>
        <taxon>Linderina</taxon>
    </lineage>
</organism>
<dbReference type="PANTHER" id="PTHR11360">
    <property type="entry name" value="MONOCARBOXYLATE TRANSPORTER"/>
    <property type="match status" value="1"/>
</dbReference>
<keyword evidence="3" id="KW-0472">Membrane</keyword>
<feature type="transmembrane region" description="Helical" evidence="3">
    <location>
        <begin position="347"/>
        <end position="367"/>
    </location>
</feature>
<feature type="transmembrane region" description="Helical" evidence="3">
    <location>
        <begin position="440"/>
        <end position="462"/>
    </location>
</feature>
<feature type="transmembrane region" description="Helical" evidence="3">
    <location>
        <begin position="102"/>
        <end position="122"/>
    </location>
</feature>
<feature type="transmembrane region" description="Helical" evidence="3">
    <location>
        <begin position="313"/>
        <end position="335"/>
    </location>
</feature>
<feature type="transmembrane region" description="Helical" evidence="3">
    <location>
        <begin position="60"/>
        <end position="82"/>
    </location>
</feature>
<dbReference type="Proteomes" id="UP000193922">
    <property type="component" value="Unassembled WGS sequence"/>
</dbReference>
<dbReference type="InterPro" id="IPR011701">
    <property type="entry name" value="MFS"/>
</dbReference>
<dbReference type="AlphaFoldDB" id="A0A1Y1WA12"/>
<sequence>MRLIDELASDAVFDTTPRTDKCRTFWEVLIQYYSHTEYIRTPGEIRSDSYILFGRVQCRAWMIIPLAVLSQFCLGSLYAWSIFNKPIDKHMYGDAEANRAQITFYIALGMLGASGAAFGPWIESHSPKMCALLGAALFFAGHCTAALGLFCKDIGMLYFGYGFIGGIGLGVGYVATIDAVIQWYPNARGFASGLAVSGFGSGSMAFSNINTQLIKRFSIPTVFIILGIINLTVMVLCALVMRPPPPNYNLPGVAADMANQSMTDVRCKRHSVQQTIKGKTATVGGQTVTVGSSSGDPVLVIPLADALSSADFWCLWAAFFVNLVFGVVIISNMASMTSNMFHGRTEMPVASLVTIEGAFNAFGRLFFGWASDWFGRRRTFLFIITLQISIVACLIVIMPRLAFWPFVVLVWLATLCYGGGVGVIPATLADMFGATNMSACHGVILTGWSVAAIGGGLTYTGIVNMLTHSAGYTLEDPRVYVINLYWILSLLLAGWLILLCVRVSPRQRLFPRVHQQIFCHFAAGYLIRLAGNPFQRGLHDYEFLSAALPAMDTELPTVFAQDGMSVMEKPAEAFDYVESAAKLSVSSPARGSCVQLVCSTPPRRRCLVVGKWRLEIVSREEVATVWRMYLSCALLASASDNE</sequence>
<dbReference type="GO" id="GO:0016020">
    <property type="term" value="C:membrane"/>
    <property type="evidence" value="ECO:0007669"/>
    <property type="project" value="UniProtKB-SubCell"/>
</dbReference>
<evidence type="ECO:0000313" key="5">
    <source>
        <dbReference type="Proteomes" id="UP000193922"/>
    </source>
</evidence>
<keyword evidence="3" id="KW-0812">Transmembrane</keyword>
<comment type="caution">
    <text evidence="4">The sequence shown here is derived from an EMBL/GenBank/DDBJ whole genome shotgun (WGS) entry which is preliminary data.</text>
</comment>
<keyword evidence="3" id="KW-1133">Transmembrane helix</keyword>
<dbReference type="SUPFAM" id="SSF103473">
    <property type="entry name" value="MFS general substrate transporter"/>
    <property type="match status" value="1"/>
</dbReference>
<dbReference type="Gene3D" id="1.20.1250.20">
    <property type="entry name" value="MFS general substrate transporter like domains"/>
    <property type="match status" value="2"/>
</dbReference>
<feature type="transmembrane region" description="Helical" evidence="3">
    <location>
        <begin position="482"/>
        <end position="501"/>
    </location>
</feature>
<name>A0A1Y1WA12_9FUNG</name>
<evidence type="ECO:0000256" key="3">
    <source>
        <dbReference type="SAM" id="Phobius"/>
    </source>
</evidence>
<feature type="transmembrane region" description="Helical" evidence="3">
    <location>
        <begin position="129"/>
        <end position="150"/>
    </location>
</feature>
<dbReference type="PANTHER" id="PTHR11360:SF317">
    <property type="entry name" value="MAJOR FACILITATOR SUPERFAMILY (MFS) PROFILE DOMAIN-CONTAINING PROTEIN-RELATED"/>
    <property type="match status" value="1"/>
</dbReference>
<dbReference type="GO" id="GO:0022857">
    <property type="term" value="F:transmembrane transporter activity"/>
    <property type="evidence" value="ECO:0007669"/>
    <property type="project" value="InterPro"/>
</dbReference>
<dbReference type="InterPro" id="IPR036259">
    <property type="entry name" value="MFS_trans_sf"/>
</dbReference>
<proteinExistence type="inferred from homology"/>
<reference evidence="4 5" key="1">
    <citation type="submission" date="2016-07" db="EMBL/GenBank/DDBJ databases">
        <title>Pervasive Adenine N6-methylation of Active Genes in Fungi.</title>
        <authorList>
            <consortium name="DOE Joint Genome Institute"/>
            <person name="Mondo S.J."/>
            <person name="Dannebaum R.O."/>
            <person name="Kuo R.C."/>
            <person name="Labutti K."/>
            <person name="Haridas S."/>
            <person name="Kuo A."/>
            <person name="Salamov A."/>
            <person name="Ahrendt S.R."/>
            <person name="Lipzen A."/>
            <person name="Sullivan W."/>
            <person name="Andreopoulos W.B."/>
            <person name="Clum A."/>
            <person name="Lindquist E."/>
            <person name="Daum C."/>
            <person name="Ramamoorthy G.K."/>
            <person name="Gryganskyi A."/>
            <person name="Culley D."/>
            <person name="Magnuson J.K."/>
            <person name="James T.Y."/>
            <person name="O'Malley M.A."/>
            <person name="Stajich J.E."/>
            <person name="Spatafora J.W."/>
            <person name="Visel A."/>
            <person name="Grigoriev I.V."/>
        </authorList>
    </citation>
    <scope>NUCLEOTIDE SEQUENCE [LARGE SCALE GENOMIC DNA]</scope>
    <source>
        <strain evidence="4 5">ATCC 12442</strain>
    </source>
</reference>
<protein>
    <submittedName>
        <fullName evidence="4">MFS general substrate transporter</fullName>
    </submittedName>
</protein>
<feature type="transmembrane region" description="Helical" evidence="3">
    <location>
        <begin position="379"/>
        <end position="397"/>
    </location>
</feature>
<keyword evidence="5" id="KW-1185">Reference proteome</keyword>
<accession>A0A1Y1WA12</accession>
<dbReference type="RefSeq" id="XP_040743622.1">
    <property type="nucleotide sequence ID" value="XM_040887406.1"/>
</dbReference>
<dbReference type="Pfam" id="PF07690">
    <property type="entry name" value="MFS_1"/>
    <property type="match status" value="1"/>
</dbReference>
<dbReference type="EMBL" id="MCFD01000006">
    <property type="protein sequence ID" value="ORX69984.1"/>
    <property type="molecule type" value="Genomic_DNA"/>
</dbReference>
<dbReference type="InterPro" id="IPR050327">
    <property type="entry name" value="Proton-linked_MCT"/>
</dbReference>
<dbReference type="GeneID" id="63804054"/>